<feature type="transmembrane region" description="Helical" evidence="7">
    <location>
        <begin position="12"/>
        <end position="30"/>
    </location>
</feature>
<dbReference type="GO" id="GO:0022857">
    <property type="term" value="F:transmembrane transporter activity"/>
    <property type="evidence" value="ECO:0007669"/>
    <property type="project" value="InterPro"/>
</dbReference>
<protein>
    <recommendedName>
        <fullName evidence="9">Major facilitator superfamily (MFS) profile domain-containing protein</fullName>
    </recommendedName>
</protein>
<feature type="transmembrane region" description="Helical" evidence="7">
    <location>
        <begin position="278"/>
        <end position="299"/>
    </location>
</feature>
<dbReference type="SUPFAM" id="SSF103473">
    <property type="entry name" value="MFS general substrate transporter"/>
    <property type="match status" value="1"/>
</dbReference>
<evidence type="ECO:0000256" key="2">
    <source>
        <dbReference type="ARBA" id="ARBA00022448"/>
    </source>
</evidence>
<dbReference type="Gene3D" id="1.20.1250.20">
    <property type="entry name" value="MFS general substrate transporter like domains"/>
    <property type="match status" value="1"/>
</dbReference>
<gene>
    <name evidence="8" type="ORF">METZ01_LOCUS270230</name>
</gene>
<evidence type="ECO:0000256" key="6">
    <source>
        <dbReference type="ARBA" id="ARBA00023136"/>
    </source>
</evidence>
<feature type="transmembrane region" description="Helical" evidence="7">
    <location>
        <begin position="106"/>
        <end position="125"/>
    </location>
</feature>
<comment type="subcellular location">
    <subcellularLocation>
        <location evidence="1">Cell membrane</location>
        <topology evidence="1">Multi-pass membrane protein</topology>
    </subcellularLocation>
</comment>
<keyword evidence="2" id="KW-0813">Transport</keyword>
<sequence length="398" mass="43542">MQEEKSVLRERAGIFAIYLVVLFINAFVDLGHKIIIQNTIFMIYGEQTQLILTAIVNAMILVPFILLFTLSGHLSDKFAKPYIMRWSAFAAVLITLAITYCYYQGAYKSAFGFTLLLATQSAIYSPAKYGYIRECLKKAGLSIGNAYVSAVTLTSILLGTVFFSYLFELYLGVKQYSTPEEILLHIAPVGWVLVGLSVVELLATFGVRFYATKFSEVKLSIQKLITLHYLMNNIRAIKENQVIWFSIWGTAIFWGMSQNLVAVIPALAKVNLGVTSPLMVNAMLALSIIGIMIGAYLSARKSINSVKVNNIYSGSTTITVCAILVPIVSTLSFIPNSTALIIVSTLIMLFGVGAGMMLVPLNALIQAHSAKDGLGSVLAGKNWIQNMAMIGLLLLTVL</sequence>
<feature type="transmembrane region" description="Helical" evidence="7">
    <location>
        <begin position="340"/>
        <end position="361"/>
    </location>
</feature>
<keyword evidence="4 7" id="KW-0812">Transmembrane</keyword>
<feature type="transmembrane region" description="Helical" evidence="7">
    <location>
        <begin position="146"/>
        <end position="166"/>
    </location>
</feature>
<organism evidence="8">
    <name type="scientific">marine metagenome</name>
    <dbReference type="NCBI Taxonomy" id="408172"/>
    <lineage>
        <taxon>unclassified sequences</taxon>
        <taxon>metagenomes</taxon>
        <taxon>ecological metagenomes</taxon>
    </lineage>
</organism>
<dbReference type="Pfam" id="PF07690">
    <property type="entry name" value="MFS_1"/>
    <property type="match status" value="1"/>
</dbReference>
<keyword evidence="3" id="KW-1003">Cell membrane</keyword>
<feature type="transmembrane region" description="Helical" evidence="7">
    <location>
        <begin position="242"/>
        <end position="266"/>
    </location>
</feature>
<dbReference type="PANTHER" id="PTHR43266:SF2">
    <property type="entry name" value="MAJOR FACILITATOR SUPERFAMILY (MFS) PROFILE DOMAIN-CONTAINING PROTEIN"/>
    <property type="match status" value="1"/>
</dbReference>
<evidence type="ECO:0000256" key="4">
    <source>
        <dbReference type="ARBA" id="ARBA00022692"/>
    </source>
</evidence>
<feature type="transmembrane region" description="Helical" evidence="7">
    <location>
        <begin position="82"/>
        <end position="100"/>
    </location>
</feature>
<keyword evidence="6 7" id="KW-0472">Membrane</keyword>
<evidence type="ECO:0000256" key="3">
    <source>
        <dbReference type="ARBA" id="ARBA00022475"/>
    </source>
</evidence>
<reference evidence="8" key="1">
    <citation type="submission" date="2018-05" db="EMBL/GenBank/DDBJ databases">
        <authorList>
            <person name="Lanie J.A."/>
            <person name="Ng W.-L."/>
            <person name="Kazmierczak K.M."/>
            <person name="Andrzejewski T.M."/>
            <person name="Davidsen T.M."/>
            <person name="Wayne K.J."/>
            <person name="Tettelin H."/>
            <person name="Glass J.I."/>
            <person name="Rusch D."/>
            <person name="Podicherti R."/>
            <person name="Tsui H.-C.T."/>
            <person name="Winkler M.E."/>
        </authorList>
    </citation>
    <scope>NUCLEOTIDE SEQUENCE</scope>
</reference>
<dbReference type="AlphaFoldDB" id="A0A382K056"/>
<dbReference type="PANTHER" id="PTHR43266">
    <property type="entry name" value="MACROLIDE-EFFLUX PROTEIN"/>
    <property type="match status" value="1"/>
</dbReference>
<evidence type="ECO:0008006" key="9">
    <source>
        <dbReference type="Google" id="ProtNLM"/>
    </source>
</evidence>
<dbReference type="GO" id="GO:0005886">
    <property type="term" value="C:plasma membrane"/>
    <property type="evidence" value="ECO:0007669"/>
    <property type="project" value="UniProtKB-SubCell"/>
</dbReference>
<name>A0A382K056_9ZZZZ</name>
<accession>A0A382K056</accession>
<evidence type="ECO:0000256" key="1">
    <source>
        <dbReference type="ARBA" id="ARBA00004651"/>
    </source>
</evidence>
<feature type="transmembrane region" description="Helical" evidence="7">
    <location>
        <begin position="186"/>
        <end position="211"/>
    </location>
</feature>
<dbReference type="InterPro" id="IPR011701">
    <property type="entry name" value="MFS"/>
</dbReference>
<evidence type="ECO:0000256" key="7">
    <source>
        <dbReference type="SAM" id="Phobius"/>
    </source>
</evidence>
<evidence type="ECO:0000313" key="8">
    <source>
        <dbReference type="EMBL" id="SVC17376.1"/>
    </source>
</evidence>
<dbReference type="InterPro" id="IPR036259">
    <property type="entry name" value="MFS_trans_sf"/>
</dbReference>
<dbReference type="EMBL" id="UINC01077341">
    <property type="protein sequence ID" value="SVC17376.1"/>
    <property type="molecule type" value="Genomic_DNA"/>
</dbReference>
<proteinExistence type="predicted"/>
<feature type="non-terminal residue" evidence="8">
    <location>
        <position position="398"/>
    </location>
</feature>
<keyword evidence="5 7" id="KW-1133">Transmembrane helix</keyword>
<feature type="transmembrane region" description="Helical" evidence="7">
    <location>
        <begin position="311"/>
        <end position="334"/>
    </location>
</feature>
<evidence type="ECO:0000256" key="5">
    <source>
        <dbReference type="ARBA" id="ARBA00022989"/>
    </source>
</evidence>
<feature type="transmembrane region" description="Helical" evidence="7">
    <location>
        <begin position="50"/>
        <end position="70"/>
    </location>
</feature>